<keyword evidence="9" id="KW-1185">Reference proteome</keyword>
<feature type="DNA-binding region" description="DM" evidence="5">
    <location>
        <begin position="146"/>
        <end position="193"/>
    </location>
</feature>
<dbReference type="PANTHER" id="PTHR12322:SF100">
    <property type="entry name" value="PROTEIN DOUBLESEX"/>
    <property type="match status" value="1"/>
</dbReference>
<protein>
    <submittedName>
        <fullName evidence="8">Doublesex-and mab-3-related transcription factor A2-like protein</fullName>
    </submittedName>
</protein>
<evidence type="ECO:0000313" key="9">
    <source>
        <dbReference type="Proteomes" id="UP000288716"/>
    </source>
</evidence>
<evidence type="ECO:0000256" key="1">
    <source>
        <dbReference type="ARBA" id="ARBA00022723"/>
    </source>
</evidence>
<dbReference type="EMBL" id="NCKV01006464">
    <property type="protein sequence ID" value="RWS23432.1"/>
    <property type="molecule type" value="Genomic_DNA"/>
</dbReference>
<gene>
    <name evidence="8" type="ORF">B4U80_03013</name>
</gene>
<dbReference type="GO" id="GO:0007548">
    <property type="term" value="P:sex differentiation"/>
    <property type="evidence" value="ECO:0007669"/>
    <property type="project" value="TreeGrafter"/>
</dbReference>
<dbReference type="PROSITE" id="PS50809">
    <property type="entry name" value="DM_2"/>
    <property type="match status" value="1"/>
</dbReference>
<dbReference type="Gene3D" id="4.10.1040.10">
    <property type="entry name" value="DM DNA-binding domain"/>
    <property type="match status" value="1"/>
</dbReference>
<dbReference type="GO" id="GO:0000981">
    <property type="term" value="F:DNA-binding transcription factor activity, RNA polymerase II-specific"/>
    <property type="evidence" value="ECO:0007669"/>
    <property type="project" value="TreeGrafter"/>
</dbReference>
<dbReference type="STRING" id="299467.A0A443S7C4"/>
<accession>A0A443S7C4</accession>
<dbReference type="InterPro" id="IPR026607">
    <property type="entry name" value="DMRT"/>
</dbReference>
<evidence type="ECO:0000256" key="5">
    <source>
        <dbReference type="PROSITE-ProRule" id="PRU00070"/>
    </source>
</evidence>
<dbReference type="SUPFAM" id="SSF82927">
    <property type="entry name" value="Cysteine-rich DNA binding domain, (DM domain)"/>
    <property type="match status" value="1"/>
</dbReference>
<evidence type="ECO:0000313" key="8">
    <source>
        <dbReference type="EMBL" id="RWS23432.1"/>
    </source>
</evidence>
<evidence type="ECO:0000256" key="3">
    <source>
        <dbReference type="ARBA" id="ARBA00023125"/>
    </source>
</evidence>
<dbReference type="OrthoDB" id="6162476at2759"/>
<feature type="region of interest" description="Disordered" evidence="6">
    <location>
        <begin position="1"/>
        <end position="40"/>
    </location>
</feature>
<dbReference type="GO" id="GO:0000978">
    <property type="term" value="F:RNA polymerase II cis-regulatory region sequence-specific DNA binding"/>
    <property type="evidence" value="ECO:0007669"/>
    <property type="project" value="TreeGrafter"/>
</dbReference>
<dbReference type="AlphaFoldDB" id="A0A443S7C4"/>
<evidence type="ECO:0000256" key="6">
    <source>
        <dbReference type="SAM" id="MobiDB-lite"/>
    </source>
</evidence>
<dbReference type="InterPro" id="IPR036407">
    <property type="entry name" value="DM_DNA-bd_sf"/>
</dbReference>
<feature type="region of interest" description="Disordered" evidence="6">
    <location>
        <begin position="189"/>
        <end position="219"/>
    </location>
</feature>
<dbReference type="GO" id="GO:0046872">
    <property type="term" value="F:metal ion binding"/>
    <property type="evidence" value="ECO:0007669"/>
    <property type="project" value="UniProtKB-KW"/>
</dbReference>
<dbReference type="Proteomes" id="UP000288716">
    <property type="component" value="Unassembled WGS sequence"/>
</dbReference>
<keyword evidence="1 5" id="KW-0479">Metal-binding</keyword>
<keyword evidence="3 5" id="KW-0238">DNA-binding</keyword>
<dbReference type="PANTHER" id="PTHR12322">
    <property type="entry name" value="DOUBLESEX AND MAB-3 RELATED TRANSCRIPTION FACTOR DMRT"/>
    <property type="match status" value="1"/>
</dbReference>
<dbReference type="PROSITE" id="PS40000">
    <property type="entry name" value="DM_1"/>
    <property type="match status" value="1"/>
</dbReference>
<reference evidence="8 9" key="1">
    <citation type="journal article" date="2018" name="Gigascience">
        <title>Genomes of trombidid mites reveal novel predicted allergens and laterally-transferred genes associated with secondary metabolism.</title>
        <authorList>
            <person name="Dong X."/>
            <person name="Chaisiri K."/>
            <person name="Xia D."/>
            <person name="Armstrong S.D."/>
            <person name="Fang Y."/>
            <person name="Donnelly M.J."/>
            <person name="Kadowaki T."/>
            <person name="McGarry J.W."/>
            <person name="Darby A.C."/>
            <person name="Makepeace B.L."/>
        </authorList>
    </citation>
    <scope>NUCLEOTIDE SEQUENCE [LARGE SCALE GENOMIC DNA]</scope>
    <source>
        <strain evidence="8">UoL-UT</strain>
    </source>
</reference>
<keyword evidence="4 5" id="KW-0539">Nucleus</keyword>
<dbReference type="FunFam" id="4.10.1040.10:FF:000001">
    <property type="entry name" value="doublesex- and mab-3-related transcription factor 1"/>
    <property type="match status" value="1"/>
</dbReference>
<feature type="domain" description="DM" evidence="7">
    <location>
        <begin position="146"/>
        <end position="193"/>
    </location>
</feature>
<comment type="subcellular location">
    <subcellularLocation>
        <location evidence="5">Nucleus</location>
    </subcellularLocation>
</comment>
<name>A0A443S7C4_9ACAR</name>
<sequence length="219" mass="24712">MKLMVKTRNFSSDSGEGSNAQSNEEQSPVPLNYSEHFTRRDSPDKQIVTFGAQKLLYKQVSDEPMVATDLTAHKTSETAMNNEPTELCQNNESPTVESHKVYEMQSKSDCADIEVVYETNGMDVDKNGVDSSTLLTANKKSRTPLCARCRNHNVFSILKGHKRHCQFRDCICDPCQITVDRQKIMAKQVASRRQQDDDQRSGRLSQSPTPIVKSLKRPL</sequence>
<dbReference type="GO" id="GO:0005634">
    <property type="term" value="C:nucleus"/>
    <property type="evidence" value="ECO:0007669"/>
    <property type="project" value="UniProtKB-SubCell"/>
</dbReference>
<dbReference type="VEuPathDB" id="VectorBase:LDEU008608"/>
<keyword evidence="2 5" id="KW-0862">Zinc</keyword>
<feature type="non-terminal residue" evidence="8">
    <location>
        <position position="219"/>
    </location>
</feature>
<dbReference type="SMART" id="SM00301">
    <property type="entry name" value="DM"/>
    <property type="match status" value="1"/>
</dbReference>
<dbReference type="InterPro" id="IPR001275">
    <property type="entry name" value="DM_DNA-bd"/>
</dbReference>
<evidence type="ECO:0000256" key="2">
    <source>
        <dbReference type="ARBA" id="ARBA00022833"/>
    </source>
</evidence>
<evidence type="ECO:0000256" key="4">
    <source>
        <dbReference type="ARBA" id="ARBA00023242"/>
    </source>
</evidence>
<feature type="compositionally biased region" description="Polar residues" evidence="6">
    <location>
        <begin position="8"/>
        <end position="26"/>
    </location>
</feature>
<comment type="caution">
    <text evidence="8">The sequence shown here is derived from an EMBL/GenBank/DDBJ whole genome shotgun (WGS) entry which is preliminary data.</text>
</comment>
<proteinExistence type="predicted"/>
<organism evidence="8 9">
    <name type="scientific">Leptotrombidium deliense</name>
    <dbReference type="NCBI Taxonomy" id="299467"/>
    <lineage>
        <taxon>Eukaryota</taxon>
        <taxon>Metazoa</taxon>
        <taxon>Ecdysozoa</taxon>
        <taxon>Arthropoda</taxon>
        <taxon>Chelicerata</taxon>
        <taxon>Arachnida</taxon>
        <taxon>Acari</taxon>
        <taxon>Acariformes</taxon>
        <taxon>Trombidiformes</taxon>
        <taxon>Prostigmata</taxon>
        <taxon>Anystina</taxon>
        <taxon>Parasitengona</taxon>
        <taxon>Trombiculoidea</taxon>
        <taxon>Trombiculidae</taxon>
        <taxon>Leptotrombidium</taxon>
    </lineage>
</organism>
<evidence type="ECO:0000259" key="7">
    <source>
        <dbReference type="PROSITE" id="PS50809"/>
    </source>
</evidence>
<dbReference type="Pfam" id="PF00751">
    <property type="entry name" value="DM"/>
    <property type="match status" value="1"/>
</dbReference>